<name>A0A7M2RG47_9FIRM</name>
<evidence type="ECO:0000313" key="5">
    <source>
        <dbReference type="EMBL" id="QOV18527.1"/>
    </source>
</evidence>
<accession>A0A7M2RG47</accession>
<dbReference type="PROSITE" id="PS00041">
    <property type="entry name" value="HTH_ARAC_FAMILY_1"/>
    <property type="match status" value="1"/>
</dbReference>
<dbReference type="SUPFAM" id="SSF46689">
    <property type="entry name" value="Homeodomain-like"/>
    <property type="match status" value="2"/>
</dbReference>
<evidence type="ECO:0000256" key="3">
    <source>
        <dbReference type="ARBA" id="ARBA00023163"/>
    </source>
</evidence>
<keyword evidence="2" id="KW-0238">DNA-binding</keyword>
<evidence type="ECO:0000256" key="1">
    <source>
        <dbReference type="ARBA" id="ARBA00023015"/>
    </source>
</evidence>
<reference evidence="5 6" key="1">
    <citation type="submission" date="2020-10" db="EMBL/GenBank/DDBJ databases">
        <title>Blautia liquoris sp.nov., isolated from the mud in a fermentation cellar used for the production of Chinese strong-flavoured liquor.</title>
        <authorList>
            <person name="Lu L."/>
        </authorList>
    </citation>
    <scope>NUCLEOTIDE SEQUENCE [LARGE SCALE GENOMIC DNA]</scope>
    <source>
        <strain evidence="5 6">LZLJ-3</strain>
    </source>
</reference>
<dbReference type="Gene3D" id="2.60.120.10">
    <property type="entry name" value="Jelly Rolls"/>
    <property type="match status" value="1"/>
</dbReference>
<evidence type="ECO:0000259" key="4">
    <source>
        <dbReference type="PROSITE" id="PS01124"/>
    </source>
</evidence>
<dbReference type="AlphaFoldDB" id="A0A7M2RG47"/>
<proteinExistence type="predicted"/>
<keyword evidence="3" id="KW-0804">Transcription</keyword>
<dbReference type="InterPro" id="IPR037923">
    <property type="entry name" value="HTH-like"/>
</dbReference>
<evidence type="ECO:0000313" key="6">
    <source>
        <dbReference type="Proteomes" id="UP000593601"/>
    </source>
</evidence>
<feature type="domain" description="HTH araC/xylS-type" evidence="4">
    <location>
        <begin position="151"/>
        <end position="249"/>
    </location>
</feature>
<dbReference type="PANTHER" id="PTHR43280">
    <property type="entry name" value="ARAC-FAMILY TRANSCRIPTIONAL REGULATOR"/>
    <property type="match status" value="1"/>
</dbReference>
<dbReference type="InterPro" id="IPR018062">
    <property type="entry name" value="HTH_AraC-typ_CS"/>
</dbReference>
<dbReference type="PANTHER" id="PTHR43280:SF2">
    <property type="entry name" value="HTH-TYPE TRANSCRIPTIONAL REGULATOR EXSA"/>
    <property type="match status" value="1"/>
</dbReference>
<dbReference type="InterPro" id="IPR014710">
    <property type="entry name" value="RmlC-like_jellyroll"/>
</dbReference>
<dbReference type="InterPro" id="IPR003313">
    <property type="entry name" value="AraC-bd"/>
</dbReference>
<dbReference type="PROSITE" id="PS01124">
    <property type="entry name" value="HTH_ARAC_FAMILY_2"/>
    <property type="match status" value="1"/>
</dbReference>
<keyword evidence="1" id="KW-0805">Transcription regulation</keyword>
<dbReference type="Pfam" id="PF02311">
    <property type="entry name" value="AraC_binding"/>
    <property type="match status" value="1"/>
</dbReference>
<keyword evidence="6" id="KW-1185">Reference proteome</keyword>
<dbReference type="Proteomes" id="UP000593601">
    <property type="component" value="Chromosome"/>
</dbReference>
<dbReference type="KEGG" id="bliq:INP51_10950"/>
<dbReference type="RefSeq" id="WP_193734889.1">
    <property type="nucleotide sequence ID" value="NZ_CP063304.1"/>
</dbReference>
<dbReference type="SUPFAM" id="SSF51215">
    <property type="entry name" value="Regulatory protein AraC"/>
    <property type="match status" value="1"/>
</dbReference>
<dbReference type="InterPro" id="IPR018060">
    <property type="entry name" value="HTH_AraC"/>
</dbReference>
<dbReference type="SMART" id="SM00342">
    <property type="entry name" value="HTH_ARAC"/>
    <property type="match status" value="1"/>
</dbReference>
<evidence type="ECO:0000256" key="2">
    <source>
        <dbReference type="ARBA" id="ARBA00023125"/>
    </source>
</evidence>
<dbReference type="GO" id="GO:0043565">
    <property type="term" value="F:sequence-specific DNA binding"/>
    <property type="evidence" value="ECO:0007669"/>
    <property type="project" value="InterPro"/>
</dbReference>
<dbReference type="Pfam" id="PF12833">
    <property type="entry name" value="HTH_18"/>
    <property type="match status" value="1"/>
</dbReference>
<dbReference type="InterPro" id="IPR009057">
    <property type="entry name" value="Homeodomain-like_sf"/>
</dbReference>
<dbReference type="Gene3D" id="1.10.10.60">
    <property type="entry name" value="Homeodomain-like"/>
    <property type="match status" value="2"/>
</dbReference>
<sequence length="250" mass="29960">MVFFENHGMSHDESFQVSELTDFSFPPHFHRAYELIYVKKGELYVRIDKKEYTLEEQDLVFIFPSQFHEFRSNGHSDILIIIFAPELIGDFYNEYKSRIPQNNLLHVAELASDKLTSVYRQKSFLYQICSQLTEQTSFQDVQNAKHSKIVYQILLYIEKNYRHECSLRGASKTIGYDYVYLSKLFSRLMKMSFTEYLNRYRIYQSCYLLRNTEMSIEEAAFSCGYHHLKTFYRNFTEIIKITPAKYRELK</sequence>
<dbReference type="GO" id="GO:0003700">
    <property type="term" value="F:DNA-binding transcription factor activity"/>
    <property type="evidence" value="ECO:0007669"/>
    <property type="project" value="InterPro"/>
</dbReference>
<protein>
    <submittedName>
        <fullName evidence="5">Helix-turn-helix domain-containing protein</fullName>
    </submittedName>
</protein>
<organism evidence="5 6">
    <name type="scientific">Blautia liquoris</name>
    <dbReference type="NCBI Taxonomy" id="2779518"/>
    <lineage>
        <taxon>Bacteria</taxon>
        <taxon>Bacillati</taxon>
        <taxon>Bacillota</taxon>
        <taxon>Clostridia</taxon>
        <taxon>Lachnospirales</taxon>
        <taxon>Lachnospiraceae</taxon>
        <taxon>Blautia</taxon>
    </lineage>
</organism>
<gene>
    <name evidence="5" type="ORF">INP51_10950</name>
</gene>
<dbReference type="EMBL" id="CP063304">
    <property type="protein sequence ID" value="QOV18527.1"/>
    <property type="molecule type" value="Genomic_DNA"/>
</dbReference>